<keyword evidence="2 5" id="KW-0812">Transmembrane</keyword>
<gene>
    <name evidence="7" type="ORF">EVOR1521_LOCUS14094</name>
</gene>
<feature type="transmembrane region" description="Helical" evidence="5">
    <location>
        <begin position="576"/>
        <end position="599"/>
    </location>
</feature>
<dbReference type="Pfam" id="PF01490">
    <property type="entry name" value="Aa_trans"/>
    <property type="match status" value="1"/>
</dbReference>
<feature type="transmembrane region" description="Helical" evidence="5">
    <location>
        <begin position="500"/>
        <end position="523"/>
    </location>
</feature>
<keyword evidence="4 5" id="KW-0472">Membrane</keyword>
<sequence>MGSSVYDATKGFAEHEVDITGLVAKTFYWVYCYSLDDEIPSFNTVTSSQMLATERSVRTLDTTPPSFGTFACAETPLTEDSITVTLSMNEAGRAYCKVVNRGFDVPTPNAVIAEGFYADVSTTSDFTITVNQITTGLGATGMEPLNRKWDYDVYCWAQDAEGYPYYGPNGMAASQACPNNYVTTLDLTNPNLRFIMAESISNSQIIITLQVPSLPFNECNATPLTMGKSEEGEHGCGNFCGGTGRCDRNKNIPQQITVLRYGVQPGQAISRTCFEGCSASEMSGKHFSEEFVKAAAGFANPEGVAKALIYGGLHVSGAVPDWDVDYVCKRTFDMIVMKCPRGYFKCTKAFDSQYFTLNNPKCKAAWDNLGVTSSKGDYVCSVVDWSNFRHCDSRQVLYCSHAPDCEMGPVSDTANASGAMARRRALLLLSFLLGWHAWSFALHTKAPPARVALCSAGSEEPPASVRAASLNLAKNLVGSGILSLPAGVAAFSSSSRALPLALAVLALCATLSAYTFYVIGKVCQQTETSTFGAAWEKSLKSGKWIPQCICIFECLGGAVVYAMVLGDVFSGLLQSAPVPALLASRSTVILVISAVLFPLCCLRSFAQLAKFSLLGTLATTYVVIFVVKRFLDGSYAAGGAFYTGAKAATGAASFHSMLNPQVLVLVALLSTAFLVHFNAPQFFSELPPAKVSSESEGRQKLRDFSRMSLIGFGIASVQYALVMCFGFLTFGKDAAGNLLLNYSNLDPWAAGARVAVGVSMLFGYPMQFAGFRDGILEMMKVKSLPKVRHRLVTAAMLSLAVGVALVFRDLGLVQAVEGALLAAFLVFLAGPLMALRLPMGRSKGAKLGFAGLVTLGLAFMCLSVWCAAWATDPGLTSANYQTPGGGRGTLIKAQAANCQDVDDIDDGAADGVTSQAEYDSSDNWKYNQDFDIIISGLAEETDYPYIYCYAEDDARLQDEPDGLGTTPNVMIFDDVVPGLHTSRTLAGPDNVHTIWASTGTVQTLDESPPEFTTLAIKDPSDFNDRLVVTFALNEAGTAYCRATRSDSGETDLRINRILSANYYATVAAASIQGTITIDKLESSDTQSLYEASQYDVYCWAMDSAVNTQGLPRPNYMTQDYVNTPVGTTLAHAQTSPSGGKTTYVWVKDLTPPAMIFVSSEALSEDTVQITLQLNEPGTVWCMPTLPTADATYVDSADITSGNFKDKITGASSPVTFVQYVPQAYTNVDLEVDKVVRRDCAALRDMCAAFLARESLYNIFCFASDDWDFEATGAAQQSINFQSGNVGPPNEARDRRREVGQVITLDLTPPTIQINGVSTTEDTITVNLELSETGTAWCQAVRHGFNAREPQRLVDVPTILEILDSNFTTEYYHYSPTTVPVDVVILGYDRPRNYDPTYMTPLQLGTYYDVYCYADDDLCQGCKVTNGVSFSYVSTSANQLKVRTLDLTPPQMRFIAAESIAHDQIIITLQVDEGAKVWCAAWATDPVLTATAQARPPVSADSVGRAGEWLGGGCGVGWGGWGGVVGGWGVRGGEVSWESS</sequence>
<proteinExistence type="predicted"/>
<name>A0AA36IK11_9DINO</name>
<dbReference type="GO" id="GO:0015179">
    <property type="term" value="F:L-amino acid transmembrane transporter activity"/>
    <property type="evidence" value="ECO:0007669"/>
    <property type="project" value="TreeGrafter"/>
</dbReference>
<evidence type="ECO:0000256" key="4">
    <source>
        <dbReference type="ARBA" id="ARBA00023136"/>
    </source>
</evidence>
<feature type="transmembrane region" description="Helical" evidence="5">
    <location>
        <begin position="813"/>
        <end position="835"/>
    </location>
</feature>
<dbReference type="EMBL" id="CAUJNA010001646">
    <property type="protein sequence ID" value="CAJ1388164.1"/>
    <property type="molecule type" value="Genomic_DNA"/>
</dbReference>
<feature type="transmembrane region" description="Helical" evidence="5">
    <location>
        <begin position="787"/>
        <end position="807"/>
    </location>
</feature>
<dbReference type="PANTHER" id="PTHR22950">
    <property type="entry name" value="AMINO ACID TRANSPORTER"/>
    <property type="match status" value="1"/>
</dbReference>
<feature type="transmembrane region" description="Helical" evidence="5">
    <location>
        <begin position="611"/>
        <end position="631"/>
    </location>
</feature>
<protein>
    <recommendedName>
        <fullName evidence="6">Amino acid transporter transmembrane domain-containing protein</fullName>
    </recommendedName>
</protein>
<evidence type="ECO:0000313" key="7">
    <source>
        <dbReference type="EMBL" id="CAJ1388164.1"/>
    </source>
</evidence>
<reference evidence="7" key="1">
    <citation type="submission" date="2023-08" db="EMBL/GenBank/DDBJ databases">
        <authorList>
            <person name="Chen Y."/>
            <person name="Shah S."/>
            <person name="Dougan E. K."/>
            <person name="Thang M."/>
            <person name="Chan C."/>
        </authorList>
    </citation>
    <scope>NUCLEOTIDE SEQUENCE</scope>
</reference>
<feature type="domain" description="Amino acid transporter transmembrane" evidence="6">
    <location>
        <begin position="463"/>
        <end position="869"/>
    </location>
</feature>
<evidence type="ECO:0000256" key="3">
    <source>
        <dbReference type="ARBA" id="ARBA00022989"/>
    </source>
</evidence>
<evidence type="ECO:0000313" key="8">
    <source>
        <dbReference type="Proteomes" id="UP001178507"/>
    </source>
</evidence>
<comment type="subcellular location">
    <subcellularLocation>
        <location evidence="1">Membrane</location>
        <topology evidence="1">Multi-pass membrane protein</topology>
    </subcellularLocation>
</comment>
<comment type="caution">
    <text evidence="7">The sequence shown here is derived from an EMBL/GenBank/DDBJ whole genome shotgun (WGS) entry which is preliminary data.</text>
</comment>
<evidence type="ECO:0000256" key="1">
    <source>
        <dbReference type="ARBA" id="ARBA00004141"/>
    </source>
</evidence>
<evidence type="ECO:0000259" key="6">
    <source>
        <dbReference type="Pfam" id="PF01490"/>
    </source>
</evidence>
<accession>A0AA36IK11</accession>
<feature type="transmembrane region" description="Helical" evidence="5">
    <location>
        <begin position="847"/>
        <end position="870"/>
    </location>
</feature>
<keyword evidence="8" id="KW-1185">Reference proteome</keyword>
<dbReference type="InterPro" id="IPR013057">
    <property type="entry name" value="AA_transpt_TM"/>
</dbReference>
<feature type="transmembrane region" description="Helical" evidence="5">
    <location>
        <begin position="704"/>
        <end position="728"/>
    </location>
</feature>
<evidence type="ECO:0000256" key="5">
    <source>
        <dbReference type="SAM" id="Phobius"/>
    </source>
</evidence>
<feature type="transmembrane region" description="Helical" evidence="5">
    <location>
        <begin position="748"/>
        <end position="766"/>
    </location>
</feature>
<keyword evidence="3 5" id="KW-1133">Transmembrane helix</keyword>
<organism evidence="7 8">
    <name type="scientific">Effrenium voratum</name>
    <dbReference type="NCBI Taxonomy" id="2562239"/>
    <lineage>
        <taxon>Eukaryota</taxon>
        <taxon>Sar</taxon>
        <taxon>Alveolata</taxon>
        <taxon>Dinophyceae</taxon>
        <taxon>Suessiales</taxon>
        <taxon>Symbiodiniaceae</taxon>
        <taxon>Effrenium</taxon>
    </lineage>
</organism>
<feature type="transmembrane region" description="Helical" evidence="5">
    <location>
        <begin position="544"/>
        <end position="564"/>
    </location>
</feature>
<dbReference type="GO" id="GO:0016020">
    <property type="term" value="C:membrane"/>
    <property type="evidence" value="ECO:0007669"/>
    <property type="project" value="UniProtKB-SubCell"/>
</dbReference>
<evidence type="ECO:0000256" key="2">
    <source>
        <dbReference type="ARBA" id="ARBA00022692"/>
    </source>
</evidence>
<dbReference type="PANTHER" id="PTHR22950:SF652">
    <property type="entry name" value="TRANSMEMBRANE AMINO ACID TRANSPORTER FAMILY PROTEIN"/>
    <property type="match status" value="1"/>
</dbReference>
<dbReference type="Proteomes" id="UP001178507">
    <property type="component" value="Unassembled WGS sequence"/>
</dbReference>